<organism evidence="1 2">
    <name type="scientific">Caloramator australicus RC3</name>
    <dbReference type="NCBI Taxonomy" id="857293"/>
    <lineage>
        <taxon>Bacteria</taxon>
        <taxon>Bacillati</taxon>
        <taxon>Bacillota</taxon>
        <taxon>Clostridia</taxon>
        <taxon>Eubacteriales</taxon>
        <taxon>Clostridiaceae</taxon>
        <taxon>Caloramator</taxon>
    </lineage>
</organism>
<dbReference type="EMBL" id="CAKP01000035">
    <property type="protein sequence ID" value="CCJ32813.1"/>
    <property type="molecule type" value="Genomic_DNA"/>
</dbReference>
<evidence type="ECO:0000313" key="1">
    <source>
        <dbReference type="EMBL" id="CCJ32813.1"/>
    </source>
</evidence>
<dbReference type="AlphaFoldDB" id="I7KT12"/>
<comment type="caution">
    <text evidence="1">The sequence shown here is derived from an EMBL/GenBank/DDBJ whole genome shotgun (WGS) entry which is preliminary data.</text>
</comment>
<gene>
    <name evidence="1" type="ORF">CAAU_0729</name>
</gene>
<dbReference type="STRING" id="857293.CAAU_0729"/>
<evidence type="ECO:0000313" key="2">
    <source>
        <dbReference type="Proteomes" id="UP000007652"/>
    </source>
</evidence>
<dbReference type="RefSeq" id="WP_008908089.1">
    <property type="nucleotide sequence ID" value="NZ_CAKP01000035.1"/>
</dbReference>
<protein>
    <submittedName>
        <fullName evidence="1">Uncharacterized protein</fullName>
    </submittedName>
</protein>
<sequence length="43" mass="4953">MAFHLKTSSGPYKDVKVIIRTKKYGDYYFIKEIIGNETIITGI</sequence>
<keyword evidence="2" id="KW-1185">Reference proteome</keyword>
<name>I7KT12_9CLOT</name>
<accession>I7KT12</accession>
<reference evidence="1 2" key="1">
    <citation type="journal article" date="2011" name="J. Bacteriol.">
        <title>Draft genome sequence of Caloramator australicus strain RC3T, a thermoanaerobe from the Great Artesian Basin of Australia.</title>
        <authorList>
            <person name="Ogg C.D."/>
            <person name="Patel B.K.C."/>
        </authorList>
    </citation>
    <scope>NUCLEOTIDE SEQUENCE [LARGE SCALE GENOMIC DNA]</scope>
    <source>
        <strain evidence="1 2">RC3</strain>
    </source>
</reference>
<proteinExistence type="predicted"/>
<dbReference type="Proteomes" id="UP000007652">
    <property type="component" value="Unassembled WGS sequence"/>
</dbReference>